<evidence type="ECO:0000313" key="5">
    <source>
        <dbReference type="EMBL" id="MFC6635240.1"/>
    </source>
</evidence>
<proteinExistence type="predicted"/>
<evidence type="ECO:0000256" key="1">
    <source>
        <dbReference type="ARBA" id="ARBA00012528"/>
    </source>
</evidence>
<dbReference type="RefSeq" id="WP_193193341.1">
    <property type="nucleotide sequence ID" value="NZ_JACZFR010000044.1"/>
</dbReference>
<feature type="transmembrane region" description="Helical" evidence="2">
    <location>
        <begin position="215"/>
        <end position="231"/>
    </location>
</feature>
<keyword evidence="2" id="KW-0812">Transmembrane</keyword>
<feature type="transmembrane region" description="Helical" evidence="2">
    <location>
        <begin position="370"/>
        <end position="388"/>
    </location>
</feature>
<comment type="caution">
    <text evidence="5">The sequence shown here is derived from an EMBL/GenBank/DDBJ whole genome shotgun (WGS) entry which is preliminary data.</text>
</comment>
<dbReference type="CDD" id="cd01949">
    <property type="entry name" value="GGDEF"/>
    <property type="match status" value="1"/>
</dbReference>
<feature type="chain" id="PRO_5046481180" description="diguanylate cyclase" evidence="3">
    <location>
        <begin position="24"/>
        <end position="576"/>
    </location>
</feature>
<dbReference type="EC" id="2.7.7.65" evidence="1"/>
<keyword evidence="2" id="KW-0472">Membrane</keyword>
<feature type="transmembrane region" description="Helical" evidence="2">
    <location>
        <begin position="337"/>
        <end position="358"/>
    </location>
</feature>
<gene>
    <name evidence="5" type="ORF">ACFQBM_18305</name>
</gene>
<dbReference type="Gene3D" id="2.60.40.2380">
    <property type="match status" value="1"/>
</dbReference>
<keyword evidence="3" id="KW-0732">Signal</keyword>
<feature type="domain" description="GGDEF" evidence="4">
    <location>
        <begin position="427"/>
        <end position="557"/>
    </location>
</feature>
<evidence type="ECO:0000259" key="4">
    <source>
        <dbReference type="PROSITE" id="PS50887"/>
    </source>
</evidence>
<dbReference type="NCBIfam" id="TIGR00254">
    <property type="entry name" value="GGDEF"/>
    <property type="match status" value="1"/>
</dbReference>
<dbReference type="InterPro" id="IPR050469">
    <property type="entry name" value="Diguanylate_Cyclase"/>
</dbReference>
<name>A0ABW1YRD8_9GAMM</name>
<dbReference type="GO" id="GO:0052621">
    <property type="term" value="F:diguanylate cyclase activity"/>
    <property type="evidence" value="ECO:0007669"/>
    <property type="project" value="UniProtKB-EC"/>
</dbReference>
<dbReference type="Gene3D" id="3.30.70.270">
    <property type="match status" value="1"/>
</dbReference>
<keyword evidence="5" id="KW-0548">Nucleotidyltransferase</keyword>
<evidence type="ECO:0000256" key="2">
    <source>
        <dbReference type="SAM" id="Phobius"/>
    </source>
</evidence>
<feature type="transmembrane region" description="Helical" evidence="2">
    <location>
        <begin position="307"/>
        <end position="330"/>
    </location>
</feature>
<reference evidence="6" key="1">
    <citation type="journal article" date="2019" name="Int. J. Syst. Evol. Microbiol.">
        <title>The Global Catalogue of Microorganisms (GCM) 10K type strain sequencing project: providing services to taxonomists for standard genome sequencing and annotation.</title>
        <authorList>
            <consortium name="The Broad Institute Genomics Platform"/>
            <consortium name="The Broad Institute Genome Sequencing Center for Infectious Disease"/>
            <person name="Wu L."/>
            <person name="Ma J."/>
        </authorList>
    </citation>
    <scope>NUCLEOTIDE SEQUENCE [LARGE SCALE GENOMIC DNA]</scope>
    <source>
        <strain evidence="6">CGMCC 1.13718</strain>
    </source>
</reference>
<dbReference type="EMBL" id="JBHSVR010000001">
    <property type="protein sequence ID" value="MFC6635240.1"/>
    <property type="molecule type" value="Genomic_DNA"/>
</dbReference>
<dbReference type="Pfam" id="PF00990">
    <property type="entry name" value="GGDEF"/>
    <property type="match status" value="1"/>
</dbReference>
<organism evidence="5 6">
    <name type="scientific">Microbulbifer taiwanensis</name>
    <dbReference type="NCBI Taxonomy" id="986746"/>
    <lineage>
        <taxon>Bacteria</taxon>
        <taxon>Pseudomonadati</taxon>
        <taxon>Pseudomonadota</taxon>
        <taxon>Gammaproteobacteria</taxon>
        <taxon>Cellvibrionales</taxon>
        <taxon>Microbulbiferaceae</taxon>
        <taxon>Microbulbifer</taxon>
    </lineage>
</organism>
<dbReference type="InterPro" id="IPR011623">
    <property type="entry name" value="7TMR_DISM_rcpt_extracell_dom1"/>
</dbReference>
<dbReference type="InterPro" id="IPR000160">
    <property type="entry name" value="GGDEF_dom"/>
</dbReference>
<keyword evidence="5" id="KW-0808">Transferase</keyword>
<feature type="transmembrane region" description="Helical" evidence="2">
    <location>
        <begin position="187"/>
        <end position="208"/>
    </location>
</feature>
<dbReference type="SUPFAM" id="SSF55073">
    <property type="entry name" value="Nucleotide cyclase"/>
    <property type="match status" value="1"/>
</dbReference>
<dbReference type="InterPro" id="IPR029787">
    <property type="entry name" value="Nucleotide_cyclase"/>
</dbReference>
<dbReference type="PROSITE" id="PS50887">
    <property type="entry name" value="GGDEF"/>
    <property type="match status" value="1"/>
</dbReference>
<dbReference type="SMART" id="SM00267">
    <property type="entry name" value="GGDEF"/>
    <property type="match status" value="1"/>
</dbReference>
<sequence>MAIKWAPLLWILLAICLSGGAHAGALTVAPDLQPTSLTSHLRLLEDTSGQLAFEQLQTPEYRAQLQPWTRSSANFGFSRSAYWAAFSLRNPGDRPLPLVIRQDYLLIDHLDFWAQDDGGRWQKLSTGDRLPFDSRGLALRDFVFPVTLPAQSERTYYLRYATQGSLNIGLSVSSETAFLPRLSLEQLLLGIYYGGFLVLVIYNLFLFLAVRDKAYVYYMGYALSYGFYFSIHNGISFQFLWPGNPWLANESLVILLGLSTIFGTQFAREVCAGPQLAPRTDWVARTLMYSMVPLTLAAPFFEYRPMILIFAGITLALCVVLLALGTISLLRGSISARYFMVAWVALLSSVIVYLLKAFGLLPHNDLTHNAFQVGALVEMVLLSLALGARVSEIQKRGYTDELSRLYNRRHFDEQLPREFNFAARSGTPLSLLVLDLDHFKSINDRYGHRRGDQAIHAVGQLIQRKVRKPVLACRYGGEEFAILLPRTSGEQAAVLAERLVLRVAELELDGMSLTTSIGVASFEGGNFGAAVQLFEAADAALYRAKQEGRNRVVVCCPIAKTESSVESVGESEAISP</sequence>
<dbReference type="PANTHER" id="PTHR45138:SF24">
    <property type="entry name" value="DIGUANYLATE CYCLASE DGCC-RELATED"/>
    <property type="match status" value="1"/>
</dbReference>
<dbReference type="Pfam" id="PF07695">
    <property type="entry name" value="7TMR-DISM_7TM"/>
    <property type="match status" value="1"/>
</dbReference>
<keyword evidence="6" id="KW-1185">Reference proteome</keyword>
<feature type="signal peptide" evidence="3">
    <location>
        <begin position="1"/>
        <end position="23"/>
    </location>
</feature>
<dbReference type="Pfam" id="PF07696">
    <property type="entry name" value="7TMR-DISMED2"/>
    <property type="match status" value="1"/>
</dbReference>
<dbReference type="InterPro" id="IPR043128">
    <property type="entry name" value="Rev_trsase/Diguanyl_cyclase"/>
</dbReference>
<dbReference type="PANTHER" id="PTHR45138">
    <property type="entry name" value="REGULATORY COMPONENTS OF SENSORY TRANSDUCTION SYSTEM"/>
    <property type="match status" value="1"/>
</dbReference>
<accession>A0ABW1YRD8</accession>
<evidence type="ECO:0000256" key="3">
    <source>
        <dbReference type="SAM" id="SignalP"/>
    </source>
</evidence>
<dbReference type="Proteomes" id="UP001596425">
    <property type="component" value="Unassembled WGS sequence"/>
</dbReference>
<keyword evidence="2" id="KW-1133">Transmembrane helix</keyword>
<protein>
    <recommendedName>
        <fullName evidence="1">diguanylate cyclase</fullName>
        <ecNumber evidence="1">2.7.7.65</ecNumber>
    </recommendedName>
</protein>
<evidence type="ECO:0000313" key="6">
    <source>
        <dbReference type="Proteomes" id="UP001596425"/>
    </source>
</evidence>
<dbReference type="InterPro" id="IPR011622">
    <property type="entry name" value="7TMR_DISM_rcpt_extracell_dom2"/>
</dbReference>